<gene>
    <name evidence="5" type="primary">Aste57867_17257</name>
    <name evidence="4" type="ORF">As57867_017198</name>
    <name evidence="5" type="ORF">ASTE57867_17257</name>
</gene>
<dbReference type="GO" id="GO:0035091">
    <property type="term" value="F:phosphatidylinositol binding"/>
    <property type="evidence" value="ECO:0007669"/>
    <property type="project" value="InterPro"/>
</dbReference>
<dbReference type="PROSITE" id="PS50003">
    <property type="entry name" value="PH_DOMAIN"/>
    <property type="match status" value="1"/>
</dbReference>
<dbReference type="Gene3D" id="3.90.1720.10">
    <property type="entry name" value="endopeptidase domain like (from Nostoc punctiforme)"/>
    <property type="match status" value="1"/>
</dbReference>
<dbReference type="PROSITE" id="PS50195">
    <property type="entry name" value="PX"/>
    <property type="match status" value="1"/>
</dbReference>
<dbReference type="AlphaFoldDB" id="A0A485LAY7"/>
<feature type="domain" description="PX" evidence="3">
    <location>
        <begin position="307"/>
        <end position="419"/>
    </location>
</feature>
<dbReference type="EMBL" id="CAADRA010006089">
    <property type="protein sequence ID" value="VFT94013.1"/>
    <property type="molecule type" value="Genomic_DNA"/>
</dbReference>
<dbReference type="Pfam" id="PF05708">
    <property type="entry name" value="Peptidase_C92"/>
    <property type="match status" value="1"/>
</dbReference>
<dbReference type="CDD" id="cd00821">
    <property type="entry name" value="PH"/>
    <property type="match status" value="1"/>
</dbReference>
<dbReference type="SUPFAM" id="SSF64268">
    <property type="entry name" value="PX domain"/>
    <property type="match status" value="1"/>
</dbReference>
<dbReference type="InterPro" id="IPR038765">
    <property type="entry name" value="Papain-like_cys_pep_sf"/>
</dbReference>
<reference evidence="5 6" key="1">
    <citation type="submission" date="2019-03" db="EMBL/GenBank/DDBJ databases">
        <authorList>
            <person name="Gaulin E."/>
            <person name="Dumas B."/>
        </authorList>
    </citation>
    <scope>NUCLEOTIDE SEQUENCE [LARGE SCALE GENOMIC DNA]</scope>
    <source>
        <strain evidence="5">CBS 568.67</strain>
    </source>
</reference>
<evidence type="ECO:0000313" key="6">
    <source>
        <dbReference type="Proteomes" id="UP000332933"/>
    </source>
</evidence>
<dbReference type="SMART" id="SM00312">
    <property type="entry name" value="PX"/>
    <property type="match status" value="1"/>
</dbReference>
<evidence type="ECO:0000313" key="4">
    <source>
        <dbReference type="EMBL" id="KAF0691545.1"/>
    </source>
</evidence>
<dbReference type="EMBL" id="VJMH01006068">
    <property type="protein sequence ID" value="KAF0691545.1"/>
    <property type="molecule type" value="Genomic_DNA"/>
</dbReference>
<dbReference type="InterPro" id="IPR001683">
    <property type="entry name" value="PX_dom"/>
</dbReference>
<dbReference type="Pfam" id="PF00787">
    <property type="entry name" value="PX"/>
    <property type="match status" value="1"/>
</dbReference>
<feature type="domain" description="PH" evidence="2">
    <location>
        <begin position="10"/>
        <end position="101"/>
    </location>
</feature>
<dbReference type="Pfam" id="PF00169">
    <property type="entry name" value="PH"/>
    <property type="match status" value="1"/>
</dbReference>
<keyword evidence="6" id="KW-1185">Reference proteome</keyword>
<dbReference type="InterPro" id="IPR001849">
    <property type="entry name" value="PH_domain"/>
</dbReference>
<dbReference type="Gene3D" id="3.30.1520.10">
    <property type="entry name" value="Phox-like domain"/>
    <property type="match status" value="1"/>
</dbReference>
<feature type="region of interest" description="Disordered" evidence="1">
    <location>
        <begin position="129"/>
        <end position="172"/>
    </location>
</feature>
<dbReference type="CDD" id="cd06093">
    <property type="entry name" value="PX_domain"/>
    <property type="match status" value="1"/>
</dbReference>
<dbReference type="Proteomes" id="UP000332933">
    <property type="component" value="Unassembled WGS sequence"/>
</dbReference>
<dbReference type="InterPro" id="IPR011993">
    <property type="entry name" value="PH-like_dom_sf"/>
</dbReference>
<evidence type="ECO:0000256" key="1">
    <source>
        <dbReference type="SAM" id="MobiDB-lite"/>
    </source>
</evidence>
<dbReference type="InterPro" id="IPR024453">
    <property type="entry name" value="Peptidase_C92"/>
</dbReference>
<evidence type="ECO:0000313" key="5">
    <source>
        <dbReference type="EMBL" id="VFT94013.1"/>
    </source>
</evidence>
<organism evidence="5 6">
    <name type="scientific">Aphanomyces stellatus</name>
    <dbReference type="NCBI Taxonomy" id="120398"/>
    <lineage>
        <taxon>Eukaryota</taxon>
        <taxon>Sar</taxon>
        <taxon>Stramenopiles</taxon>
        <taxon>Oomycota</taxon>
        <taxon>Saprolegniomycetes</taxon>
        <taxon>Saprolegniales</taxon>
        <taxon>Verrucalvaceae</taxon>
        <taxon>Aphanomyces</taxon>
    </lineage>
</organism>
<evidence type="ECO:0000259" key="2">
    <source>
        <dbReference type="PROSITE" id="PS50003"/>
    </source>
</evidence>
<feature type="compositionally biased region" description="Acidic residues" evidence="1">
    <location>
        <begin position="135"/>
        <end position="150"/>
    </location>
</feature>
<dbReference type="OrthoDB" id="7462577at2759"/>
<name>A0A485LAY7_9STRA</name>
<sequence>MSASAVAAHGVLRRGELLKQAALPSGAWERCWVKMYADHAVDHTQSKLFDVSAIQSVTKVDERAAPHRFVVVTANGTRITFQAANATDCDEWIRCMTDAKRLSLASNGRLLFQQAHNIPPFDGAAPPFVRFSDSASDDDDDDASDTDDEDPSARIASSPARLGVPSPPMRSPVRAKIERESGGSFTIVHGFIEVPDGSRMIVAVPYDSVTLQSMLVSACKQELLHKLKRKIEHDFPDAAARHGLLHDISTEDSGFFVLAMPDAVRDIWLRNEAKRVNFYLEQRLEKGTSSVVNMEVRAIHEMPPPPLQVRILSTVNKRSDLSQREYTAYKIQVEYNDLFWTVDRRYKQFFNLHEELGDYALKAYLPALPPRRAITPKKGSFVAKRQQRLEEYLQDLVALPQMAEDVRVMAFLGGVSTARNVDAETRSVLHVSALHTCLQYGDIVLFKTRFGASKVQRKITGARYDHAAIVVPGSAKGQLALLESTGEGIQVYPLKTRLLAYGREVTNAIVARRVEAPRTPETLAKLQQFVLDVDGNKYSIFGILNRSKVDDKEKTSNYFCSELVAATLQHLGWVQTTVPPSYFWPGSFAADGELEQKHLMPNVQLGPELAIDCKIMEVGRAM</sequence>
<accession>A0A485LAY7</accession>
<dbReference type="InterPro" id="IPR036871">
    <property type="entry name" value="PX_dom_sf"/>
</dbReference>
<evidence type="ECO:0000259" key="3">
    <source>
        <dbReference type="PROSITE" id="PS50195"/>
    </source>
</evidence>
<dbReference type="PANTHER" id="PTHR47112">
    <property type="entry name" value="PX DOMAIN-CONTAINING PROTEIN"/>
    <property type="match status" value="1"/>
</dbReference>
<dbReference type="SUPFAM" id="SSF50729">
    <property type="entry name" value="PH domain-like"/>
    <property type="match status" value="1"/>
</dbReference>
<dbReference type="SUPFAM" id="SSF54001">
    <property type="entry name" value="Cysteine proteinases"/>
    <property type="match status" value="1"/>
</dbReference>
<reference evidence="4" key="2">
    <citation type="submission" date="2019-06" db="EMBL/GenBank/DDBJ databases">
        <title>Genomics analysis of Aphanomyces spp. identifies a new class of oomycete effector associated with host adaptation.</title>
        <authorList>
            <person name="Gaulin E."/>
        </authorList>
    </citation>
    <scope>NUCLEOTIDE SEQUENCE</scope>
    <source>
        <strain evidence="4">CBS 578.67</strain>
    </source>
</reference>
<protein>
    <submittedName>
        <fullName evidence="5">Aste57867_17257 protein</fullName>
    </submittedName>
</protein>
<dbReference type="PANTHER" id="PTHR47112:SF1">
    <property type="entry name" value="PX DOMAIN-CONTAINING PROTEIN"/>
    <property type="match status" value="1"/>
</dbReference>
<dbReference type="SMART" id="SM00233">
    <property type="entry name" value="PH"/>
    <property type="match status" value="1"/>
</dbReference>
<dbReference type="Gene3D" id="2.30.29.30">
    <property type="entry name" value="Pleckstrin-homology domain (PH domain)/Phosphotyrosine-binding domain (PTB)"/>
    <property type="match status" value="1"/>
</dbReference>
<proteinExistence type="predicted"/>